<feature type="domain" description="Methyltransferase" evidence="1">
    <location>
        <begin position="54"/>
        <end position="144"/>
    </location>
</feature>
<proteinExistence type="predicted"/>
<dbReference type="GO" id="GO:0032259">
    <property type="term" value="P:methylation"/>
    <property type="evidence" value="ECO:0007669"/>
    <property type="project" value="UniProtKB-KW"/>
</dbReference>
<name>A0ABV3HYI3_9ACTN</name>
<dbReference type="GO" id="GO:0008168">
    <property type="term" value="F:methyltransferase activity"/>
    <property type="evidence" value="ECO:0007669"/>
    <property type="project" value="UniProtKB-KW"/>
</dbReference>
<dbReference type="SUPFAM" id="SSF53335">
    <property type="entry name" value="S-adenosyl-L-methionine-dependent methyltransferases"/>
    <property type="match status" value="1"/>
</dbReference>
<protein>
    <submittedName>
        <fullName evidence="2">Class I SAM-dependent methyltransferase</fullName>
        <ecNumber evidence="2">2.1.-.-</ecNumber>
    </submittedName>
</protein>
<comment type="caution">
    <text evidence="2">The sequence shown here is derived from an EMBL/GenBank/DDBJ whole genome shotgun (WGS) entry which is preliminary data.</text>
</comment>
<evidence type="ECO:0000313" key="2">
    <source>
        <dbReference type="EMBL" id="MEV4683656.1"/>
    </source>
</evidence>
<dbReference type="CDD" id="cd02440">
    <property type="entry name" value="AdoMet_MTases"/>
    <property type="match status" value="1"/>
</dbReference>
<reference evidence="2 3" key="1">
    <citation type="submission" date="2024-06" db="EMBL/GenBank/DDBJ databases">
        <title>The Natural Products Discovery Center: Release of the First 8490 Sequenced Strains for Exploring Actinobacteria Biosynthetic Diversity.</title>
        <authorList>
            <person name="Kalkreuter E."/>
            <person name="Kautsar S.A."/>
            <person name="Yang D."/>
            <person name="Bader C.D."/>
            <person name="Teijaro C.N."/>
            <person name="Fluegel L."/>
            <person name="Davis C.M."/>
            <person name="Simpson J.R."/>
            <person name="Lauterbach L."/>
            <person name="Steele A.D."/>
            <person name="Gui C."/>
            <person name="Meng S."/>
            <person name="Li G."/>
            <person name="Viehrig K."/>
            <person name="Ye F."/>
            <person name="Su P."/>
            <person name="Kiefer A.F."/>
            <person name="Nichols A."/>
            <person name="Cepeda A.J."/>
            <person name="Yan W."/>
            <person name="Fan B."/>
            <person name="Jiang Y."/>
            <person name="Adhikari A."/>
            <person name="Zheng C.-J."/>
            <person name="Schuster L."/>
            <person name="Cowan T.M."/>
            <person name="Smanski M.J."/>
            <person name="Chevrette M.G."/>
            <person name="De Carvalho L.P.S."/>
            <person name="Shen B."/>
        </authorList>
    </citation>
    <scope>NUCLEOTIDE SEQUENCE [LARGE SCALE GENOMIC DNA]</scope>
    <source>
        <strain evidence="2 3">NPDC049344</strain>
    </source>
</reference>
<keyword evidence="2" id="KW-0808">Transferase</keyword>
<dbReference type="InterPro" id="IPR041698">
    <property type="entry name" value="Methyltransf_25"/>
</dbReference>
<dbReference type="EC" id="2.1.-.-" evidence="2"/>
<evidence type="ECO:0000259" key="1">
    <source>
        <dbReference type="Pfam" id="PF13649"/>
    </source>
</evidence>
<dbReference type="PANTHER" id="PTHR42912:SF93">
    <property type="entry name" value="N6-ADENOSINE-METHYLTRANSFERASE TMT1A"/>
    <property type="match status" value="1"/>
</dbReference>
<sequence length="227" mass="23817">MTDLSYLAAVRESYDTVAAAYARQVTFPAELDPLSRAVLAAFAEDVRTAGRGPVADVGCGPGRVTAHLAGLGVPAFGIDLSPAMVELARQAYPGLDFTVGSMTALAIDDDELGGILAYYSVHHTPPELLPVVFGEFHRTLAPGGRLMLAGHAGTGEHLRPTQAYGGRPVSYESYLTPPDRTAELLEAAGLVITAQLLEPPGEGTKRTVATFLARKPDSSNTPDTPTC</sequence>
<dbReference type="InterPro" id="IPR029063">
    <property type="entry name" value="SAM-dependent_MTases_sf"/>
</dbReference>
<dbReference type="EMBL" id="JBFAQK010000035">
    <property type="protein sequence ID" value="MEV4683656.1"/>
    <property type="molecule type" value="Genomic_DNA"/>
</dbReference>
<keyword evidence="2" id="KW-0489">Methyltransferase</keyword>
<dbReference type="Pfam" id="PF13649">
    <property type="entry name" value="Methyltransf_25"/>
    <property type="match status" value="1"/>
</dbReference>
<dbReference type="PANTHER" id="PTHR42912">
    <property type="entry name" value="METHYLTRANSFERASE"/>
    <property type="match status" value="1"/>
</dbReference>
<organism evidence="2 3">
    <name type="scientific">Streptomyces kurssanovii</name>
    <dbReference type="NCBI Taxonomy" id="67312"/>
    <lineage>
        <taxon>Bacteria</taxon>
        <taxon>Bacillati</taxon>
        <taxon>Actinomycetota</taxon>
        <taxon>Actinomycetes</taxon>
        <taxon>Kitasatosporales</taxon>
        <taxon>Streptomycetaceae</taxon>
        <taxon>Streptomyces</taxon>
    </lineage>
</organism>
<evidence type="ECO:0000313" key="3">
    <source>
        <dbReference type="Proteomes" id="UP001552521"/>
    </source>
</evidence>
<gene>
    <name evidence="2" type="ORF">AB0K36_23040</name>
</gene>
<accession>A0ABV3HYI3</accession>
<dbReference type="Proteomes" id="UP001552521">
    <property type="component" value="Unassembled WGS sequence"/>
</dbReference>
<keyword evidence="3" id="KW-1185">Reference proteome</keyword>
<dbReference type="RefSeq" id="WP_364597450.1">
    <property type="nucleotide sequence ID" value="NZ_JBFAQK010000035.1"/>
</dbReference>
<dbReference type="Gene3D" id="3.40.50.150">
    <property type="entry name" value="Vaccinia Virus protein VP39"/>
    <property type="match status" value="1"/>
</dbReference>
<dbReference type="InterPro" id="IPR050508">
    <property type="entry name" value="Methyltransf_Superfamily"/>
</dbReference>